<evidence type="ECO:0000256" key="2">
    <source>
        <dbReference type="ARBA" id="ARBA00023125"/>
    </source>
</evidence>
<evidence type="ECO:0000313" key="7">
    <source>
        <dbReference type="Proteomes" id="UP000284189"/>
    </source>
</evidence>
<keyword evidence="1" id="KW-0805">Transcription regulation</keyword>
<dbReference type="PRINTS" id="PR00032">
    <property type="entry name" value="HTHARAC"/>
</dbReference>
<keyword evidence="8" id="KW-1185">Reference proteome</keyword>
<dbReference type="Pfam" id="PF12833">
    <property type="entry name" value="HTH_18"/>
    <property type="match status" value="1"/>
</dbReference>
<reference evidence="5 7" key="1">
    <citation type="submission" date="2018-08" db="EMBL/GenBank/DDBJ databases">
        <title>Proposal of Muricauda 72 sp.nov. and Muricauda NH166 sp.nov., isolated from seawater.</title>
        <authorList>
            <person name="Cheng H."/>
            <person name="Wu Y.-H."/>
            <person name="Guo L.-L."/>
            <person name="Xu X.-W."/>
        </authorList>
    </citation>
    <scope>NUCLEOTIDE SEQUENCE [LARGE SCALE GENOMIC DNA]</scope>
    <source>
        <strain evidence="5 7">NH166</strain>
    </source>
</reference>
<evidence type="ECO:0000313" key="5">
    <source>
        <dbReference type="EMBL" id="RIV67468.1"/>
    </source>
</evidence>
<evidence type="ECO:0000313" key="6">
    <source>
        <dbReference type="EMBL" id="TXJ99292.1"/>
    </source>
</evidence>
<dbReference type="Gene3D" id="2.60.120.10">
    <property type="entry name" value="Jelly Rolls"/>
    <property type="match status" value="1"/>
</dbReference>
<accession>A0A418N2B5</accession>
<feature type="domain" description="HTH araC/xylS-type" evidence="4">
    <location>
        <begin position="183"/>
        <end position="281"/>
    </location>
</feature>
<comment type="caution">
    <text evidence="5">The sequence shown here is derived from an EMBL/GenBank/DDBJ whole genome shotgun (WGS) entry which is preliminary data.</text>
</comment>
<evidence type="ECO:0000259" key="4">
    <source>
        <dbReference type="PROSITE" id="PS01124"/>
    </source>
</evidence>
<dbReference type="InterPro" id="IPR009057">
    <property type="entry name" value="Homeodomain-like_sf"/>
</dbReference>
<evidence type="ECO:0000256" key="1">
    <source>
        <dbReference type="ARBA" id="ARBA00023015"/>
    </source>
</evidence>
<name>A0A418N2B5_9FLAO</name>
<dbReference type="SUPFAM" id="SSF46689">
    <property type="entry name" value="Homeodomain-like"/>
    <property type="match status" value="2"/>
</dbReference>
<evidence type="ECO:0000313" key="8">
    <source>
        <dbReference type="Proteomes" id="UP000321528"/>
    </source>
</evidence>
<dbReference type="Proteomes" id="UP000284189">
    <property type="component" value="Unassembled WGS sequence"/>
</dbReference>
<keyword evidence="2" id="KW-0238">DNA-binding</keyword>
<reference evidence="6 8" key="2">
    <citation type="submission" date="2019-07" db="EMBL/GenBank/DDBJ databases">
        <title>Draft genome of two Muricauda strains isolated from deep sea.</title>
        <authorList>
            <person name="Sun C."/>
        </authorList>
    </citation>
    <scope>NUCLEOTIDE SEQUENCE [LARGE SCALE GENOMIC DNA]</scope>
    <source>
        <strain evidence="6 8">NH166</strain>
    </source>
</reference>
<protein>
    <submittedName>
        <fullName evidence="5">Helix-turn-helix domain-containing protein</fullName>
    </submittedName>
</protein>
<evidence type="ECO:0000256" key="3">
    <source>
        <dbReference type="ARBA" id="ARBA00023163"/>
    </source>
</evidence>
<dbReference type="RefSeq" id="WP_119641973.1">
    <property type="nucleotide sequence ID" value="NZ_QXFJ01000031.1"/>
</dbReference>
<organism evidence="5 7">
    <name type="scientific">Flagellimonas aequoris</name>
    <dbReference type="NCBI Taxonomy" id="2306997"/>
    <lineage>
        <taxon>Bacteria</taxon>
        <taxon>Pseudomonadati</taxon>
        <taxon>Bacteroidota</taxon>
        <taxon>Flavobacteriia</taxon>
        <taxon>Flavobacteriales</taxon>
        <taxon>Flavobacteriaceae</taxon>
        <taxon>Flagellimonas</taxon>
    </lineage>
</organism>
<dbReference type="InterPro" id="IPR018060">
    <property type="entry name" value="HTH_AraC"/>
</dbReference>
<dbReference type="InterPro" id="IPR014710">
    <property type="entry name" value="RmlC-like_jellyroll"/>
</dbReference>
<dbReference type="Gene3D" id="1.10.10.60">
    <property type="entry name" value="Homeodomain-like"/>
    <property type="match status" value="2"/>
</dbReference>
<proteinExistence type="predicted"/>
<dbReference type="SMART" id="SM00342">
    <property type="entry name" value="HTH_ARAC"/>
    <property type="match status" value="1"/>
</dbReference>
<keyword evidence="3" id="KW-0804">Transcription</keyword>
<dbReference type="EMBL" id="VNWL01000030">
    <property type="protein sequence ID" value="TXJ99292.1"/>
    <property type="molecule type" value="Genomic_DNA"/>
</dbReference>
<dbReference type="SUPFAM" id="SSF51182">
    <property type="entry name" value="RmlC-like cupins"/>
    <property type="match status" value="1"/>
</dbReference>
<dbReference type="PROSITE" id="PS01124">
    <property type="entry name" value="HTH_ARAC_FAMILY_2"/>
    <property type="match status" value="1"/>
</dbReference>
<dbReference type="OrthoDB" id="792101at2"/>
<dbReference type="AlphaFoldDB" id="A0A418N2B5"/>
<dbReference type="PANTHER" id="PTHR43280">
    <property type="entry name" value="ARAC-FAMILY TRANSCRIPTIONAL REGULATOR"/>
    <property type="match status" value="1"/>
</dbReference>
<dbReference type="InterPro" id="IPR020449">
    <property type="entry name" value="Tscrpt_reg_AraC-type_HTH"/>
</dbReference>
<dbReference type="InterPro" id="IPR011051">
    <property type="entry name" value="RmlC_Cupin_sf"/>
</dbReference>
<gene>
    <name evidence="5" type="ORF">D2U88_18180</name>
    <name evidence="6" type="ORF">FQ019_17970</name>
</gene>
<dbReference type="GO" id="GO:0003700">
    <property type="term" value="F:DNA-binding transcription factor activity"/>
    <property type="evidence" value="ECO:0007669"/>
    <property type="project" value="InterPro"/>
</dbReference>
<dbReference type="PANTHER" id="PTHR43280:SF2">
    <property type="entry name" value="HTH-TYPE TRANSCRIPTIONAL REGULATOR EXSA"/>
    <property type="match status" value="1"/>
</dbReference>
<dbReference type="EMBL" id="QXFJ01000031">
    <property type="protein sequence ID" value="RIV67468.1"/>
    <property type="molecule type" value="Genomic_DNA"/>
</dbReference>
<sequence length="288" mass="33286">MKPILESINVAVNTSIRIKTYTNDDHCESAGWHIHPEYELVYVKNGSGVLNISSKKRMYSDGILVFLAGSIPHADFGNHDYPDNLEVVIQFKKDFLEEKLKMFPELGKVKELIKKSKQVLIFDPGLHKALSHDFKKFVYLDNQGKLINLLSILDRISREDSYETLFDTFTTDSFKSNDVKRLEEIFEYVNLNYAKDLAIGEISSKLGLTPNSFCRFFKKMTQSTFTNFVNEFRINKALEFFNESNASIAEVMFRCGFNDPSYFSRQFKKYQGTSPNSYLKAKYRGLLI</sequence>
<dbReference type="Proteomes" id="UP000321528">
    <property type="component" value="Unassembled WGS sequence"/>
</dbReference>
<dbReference type="GO" id="GO:0043565">
    <property type="term" value="F:sequence-specific DNA binding"/>
    <property type="evidence" value="ECO:0007669"/>
    <property type="project" value="InterPro"/>
</dbReference>